<dbReference type="Pfam" id="PF07702">
    <property type="entry name" value="UTRA"/>
    <property type="match status" value="1"/>
</dbReference>
<dbReference type="EMBL" id="SMFQ01000003">
    <property type="protein sequence ID" value="TCJ87179.1"/>
    <property type="molecule type" value="Genomic_DNA"/>
</dbReference>
<dbReference type="AlphaFoldDB" id="A0A4R1F3Y9"/>
<feature type="domain" description="HTH gntR-type" evidence="4">
    <location>
        <begin position="17"/>
        <end position="85"/>
    </location>
</feature>
<dbReference type="SMART" id="SM00866">
    <property type="entry name" value="UTRA"/>
    <property type="match status" value="1"/>
</dbReference>
<evidence type="ECO:0000256" key="2">
    <source>
        <dbReference type="ARBA" id="ARBA00023125"/>
    </source>
</evidence>
<reference evidence="5 6" key="1">
    <citation type="submission" date="2019-03" db="EMBL/GenBank/DDBJ databases">
        <title>Genomic Encyclopedia of Type Strains, Phase IV (KMG-IV): sequencing the most valuable type-strain genomes for metagenomic binning, comparative biology and taxonomic classification.</title>
        <authorList>
            <person name="Goeker M."/>
        </authorList>
    </citation>
    <scope>NUCLEOTIDE SEQUENCE [LARGE SCALE GENOMIC DNA]</scope>
    <source>
        <strain evidence="5 6">DSM 24830</strain>
    </source>
</reference>
<dbReference type="GO" id="GO:0003677">
    <property type="term" value="F:DNA binding"/>
    <property type="evidence" value="ECO:0007669"/>
    <property type="project" value="UniProtKB-KW"/>
</dbReference>
<evidence type="ECO:0000256" key="1">
    <source>
        <dbReference type="ARBA" id="ARBA00023015"/>
    </source>
</evidence>
<dbReference type="OrthoDB" id="7173258at2"/>
<dbReference type="SUPFAM" id="SSF64288">
    <property type="entry name" value="Chorismate lyase-like"/>
    <property type="match status" value="1"/>
</dbReference>
<dbReference type="SMART" id="SM00345">
    <property type="entry name" value="HTH_GNTR"/>
    <property type="match status" value="1"/>
</dbReference>
<accession>A0A4R1F3Y9</accession>
<evidence type="ECO:0000256" key="3">
    <source>
        <dbReference type="ARBA" id="ARBA00023163"/>
    </source>
</evidence>
<dbReference type="InterPro" id="IPR011663">
    <property type="entry name" value="UTRA"/>
</dbReference>
<dbReference type="SUPFAM" id="SSF46785">
    <property type="entry name" value="Winged helix' DNA-binding domain"/>
    <property type="match status" value="1"/>
</dbReference>
<gene>
    <name evidence="5" type="ORF">EV695_1682</name>
</gene>
<keyword evidence="6" id="KW-1185">Reference proteome</keyword>
<dbReference type="GO" id="GO:0003700">
    <property type="term" value="F:DNA-binding transcription factor activity"/>
    <property type="evidence" value="ECO:0007669"/>
    <property type="project" value="InterPro"/>
</dbReference>
<dbReference type="PANTHER" id="PTHR44846:SF1">
    <property type="entry name" value="MANNOSYL-D-GLYCERATE TRANSPORT_METABOLISM SYSTEM REPRESSOR MNGR-RELATED"/>
    <property type="match status" value="1"/>
</dbReference>
<dbReference type="InterPro" id="IPR036390">
    <property type="entry name" value="WH_DNA-bd_sf"/>
</dbReference>
<dbReference type="Gene3D" id="3.40.1410.10">
    <property type="entry name" value="Chorismate lyase-like"/>
    <property type="match status" value="1"/>
</dbReference>
<dbReference type="PROSITE" id="PS50949">
    <property type="entry name" value="HTH_GNTR"/>
    <property type="match status" value="1"/>
</dbReference>
<name>A0A4R1F3Y9_9GAMM</name>
<comment type="caution">
    <text evidence="5">The sequence shown here is derived from an EMBL/GenBank/DDBJ whole genome shotgun (WGS) entry which is preliminary data.</text>
</comment>
<dbReference type="PANTHER" id="PTHR44846">
    <property type="entry name" value="MANNOSYL-D-GLYCERATE TRANSPORT/METABOLISM SYSTEM REPRESSOR MNGR-RELATED"/>
    <property type="match status" value="1"/>
</dbReference>
<dbReference type="InterPro" id="IPR000524">
    <property type="entry name" value="Tscrpt_reg_HTH_GntR"/>
</dbReference>
<dbReference type="InterPro" id="IPR028978">
    <property type="entry name" value="Chorismate_lyase_/UTRA_dom_sf"/>
</dbReference>
<proteinExistence type="predicted"/>
<dbReference type="InterPro" id="IPR036388">
    <property type="entry name" value="WH-like_DNA-bd_sf"/>
</dbReference>
<organism evidence="5 6">
    <name type="scientific">Cocleimonas flava</name>
    <dbReference type="NCBI Taxonomy" id="634765"/>
    <lineage>
        <taxon>Bacteria</taxon>
        <taxon>Pseudomonadati</taxon>
        <taxon>Pseudomonadota</taxon>
        <taxon>Gammaproteobacteria</taxon>
        <taxon>Thiotrichales</taxon>
        <taxon>Thiotrichaceae</taxon>
        <taxon>Cocleimonas</taxon>
    </lineage>
</organism>
<dbReference type="InterPro" id="IPR050679">
    <property type="entry name" value="Bact_HTH_transcr_reg"/>
</dbReference>
<keyword evidence="3" id="KW-0804">Transcription</keyword>
<keyword evidence="2" id="KW-0238">DNA-binding</keyword>
<dbReference type="Proteomes" id="UP000294887">
    <property type="component" value="Unassembled WGS sequence"/>
</dbReference>
<dbReference type="RefSeq" id="WP_131905477.1">
    <property type="nucleotide sequence ID" value="NZ_BAAAFU010000004.1"/>
</dbReference>
<dbReference type="Gene3D" id="1.10.10.10">
    <property type="entry name" value="Winged helix-like DNA-binding domain superfamily/Winged helix DNA-binding domain"/>
    <property type="match status" value="1"/>
</dbReference>
<evidence type="ECO:0000313" key="6">
    <source>
        <dbReference type="Proteomes" id="UP000294887"/>
    </source>
</evidence>
<dbReference type="CDD" id="cd07377">
    <property type="entry name" value="WHTH_GntR"/>
    <property type="match status" value="1"/>
</dbReference>
<dbReference type="GO" id="GO:0045892">
    <property type="term" value="P:negative regulation of DNA-templated transcription"/>
    <property type="evidence" value="ECO:0007669"/>
    <property type="project" value="TreeGrafter"/>
</dbReference>
<evidence type="ECO:0000313" key="5">
    <source>
        <dbReference type="EMBL" id="TCJ87179.1"/>
    </source>
</evidence>
<evidence type="ECO:0000259" key="4">
    <source>
        <dbReference type="PROSITE" id="PS50949"/>
    </source>
</evidence>
<sequence>MTKNPNIDESANHRQVQPLYQKVEEHIKHQIEQGELTPGDLILSEPRLSKELDVSIGTVKKALDNLVWQGLLYRHQGKGTFVSSIDFNNSLFRFFSYADAAGHEVRIRKSTTDRWLGKGPKEICEKLEVAEGTELLFIERIGSIDNTPTFIENSWWIAELVPDLEKEETHIPDLFYALIVDHYKIPIVRAEETLTAEACDKHTAEKLNMKIDSPVVVLNRSTFTSGSKIVEVRTTRGRADQFSYKREIR</sequence>
<dbReference type="Pfam" id="PF00392">
    <property type="entry name" value="GntR"/>
    <property type="match status" value="1"/>
</dbReference>
<keyword evidence="1" id="KW-0805">Transcription regulation</keyword>
<protein>
    <submittedName>
        <fullName evidence="5">GntR family transcriptional regulator</fullName>
    </submittedName>
</protein>